<organism evidence="3 4">
    <name type="scientific">Triplophysa rosa</name>
    <name type="common">Cave loach</name>
    <dbReference type="NCBI Taxonomy" id="992332"/>
    <lineage>
        <taxon>Eukaryota</taxon>
        <taxon>Metazoa</taxon>
        <taxon>Chordata</taxon>
        <taxon>Craniata</taxon>
        <taxon>Vertebrata</taxon>
        <taxon>Euteleostomi</taxon>
        <taxon>Actinopterygii</taxon>
        <taxon>Neopterygii</taxon>
        <taxon>Teleostei</taxon>
        <taxon>Ostariophysi</taxon>
        <taxon>Cypriniformes</taxon>
        <taxon>Nemacheilidae</taxon>
        <taxon>Triplophysa</taxon>
    </lineage>
</organism>
<dbReference type="PANTHER" id="PTHR28660">
    <property type="entry name" value="COILED-COIL DOMAIN-CONTAINING PROTEIN 73"/>
    <property type="match status" value="1"/>
</dbReference>
<evidence type="ECO:0000256" key="2">
    <source>
        <dbReference type="SAM" id="MobiDB-lite"/>
    </source>
</evidence>
<name>A0A9W7X1M9_TRIRA</name>
<feature type="region of interest" description="Disordered" evidence="2">
    <location>
        <begin position="895"/>
        <end position="915"/>
    </location>
</feature>
<feature type="compositionally biased region" description="Basic and acidic residues" evidence="2">
    <location>
        <begin position="467"/>
        <end position="476"/>
    </location>
</feature>
<comment type="caution">
    <text evidence="3">The sequence shown here is derived from an EMBL/GenBank/DDBJ whole genome shotgun (WGS) entry which is preliminary data.</text>
</comment>
<dbReference type="PANTHER" id="PTHR28660:SF1">
    <property type="entry name" value="COILED-COIL DOMAIN-CONTAINING PROTEIN 73"/>
    <property type="match status" value="1"/>
</dbReference>
<proteinExistence type="predicted"/>
<feature type="region of interest" description="Disordered" evidence="2">
    <location>
        <begin position="389"/>
        <end position="419"/>
    </location>
</feature>
<evidence type="ECO:0000313" key="4">
    <source>
        <dbReference type="Proteomes" id="UP001059041"/>
    </source>
</evidence>
<reference evidence="3" key="1">
    <citation type="submission" date="2021-02" db="EMBL/GenBank/DDBJ databases">
        <title>Comparative genomics reveals that relaxation of natural selection precedes convergent phenotypic evolution of cavefish.</title>
        <authorList>
            <person name="Peng Z."/>
        </authorList>
    </citation>
    <scope>NUCLEOTIDE SEQUENCE</scope>
    <source>
        <tissue evidence="3">Muscle</tissue>
    </source>
</reference>
<dbReference type="AlphaFoldDB" id="A0A9W7X1M9"/>
<keyword evidence="4" id="KW-1185">Reference proteome</keyword>
<feature type="coiled-coil region" evidence="1">
    <location>
        <begin position="300"/>
        <end position="334"/>
    </location>
</feature>
<dbReference type="Proteomes" id="UP001059041">
    <property type="component" value="Linkage Group LG3"/>
</dbReference>
<evidence type="ECO:0000256" key="1">
    <source>
        <dbReference type="SAM" id="Coils"/>
    </source>
</evidence>
<dbReference type="Pfam" id="PF15818">
    <property type="entry name" value="CCDC73"/>
    <property type="match status" value="1"/>
</dbReference>
<dbReference type="EMBL" id="JAFHDT010000003">
    <property type="protein sequence ID" value="KAI7812103.1"/>
    <property type="molecule type" value="Genomic_DNA"/>
</dbReference>
<gene>
    <name evidence="3" type="ORF">IRJ41_022379</name>
</gene>
<feature type="region of interest" description="Disordered" evidence="2">
    <location>
        <begin position="854"/>
        <end position="878"/>
    </location>
</feature>
<feature type="compositionally biased region" description="Polar residues" evidence="2">
    <location>
        <begin position="402"/>
        <end position="419"/>
    </location>
</feature>
<feature type="region of interest" description="Disordered" evidence="2">
    <location>
        <begin position="440"/>
        <end position="476"/>
    </location>
</feature>
<feature type="compositionally biased region" description="Polar residues" evidence="2">
    <location>
        <begin position="961"/>
        <end position="974"/>
    </location>
</feature>
<feature type="coiled-coil region" evidence="1">
    <location>
        <begin position="121"/>
        <end position="239"/>
    </location>
</feature>
<dbReference type="InterPro" id="IPR031650">
    <property type="entry name" value="CCDC73"/>
</dbReference>
<feature type="compositionally biased region" description="Basic and acidic residues" evidence="2">
    <location>
        <begin position="389"/>
        <end position="401"/>
    </location>
</feature>
<feature type="region of interest" description="Disordered" evidence="2">
    <location>
        <begin position="951"/>
        <end position="998"/>
    </location>
</feature>
<protein>
    <submittedName>
        <fullName evidence="3">Coiled-coil domain-containing protein 73</fullName>
    </submittedName>
</protein>
<accession>A0A9W7X1M9</accession>
<feature type="region of interest" description="Disordered" evidence="2">
    <location>
        <begin position="594"/>
        <end position="615"/>
    </location>
</feature>
<evidence type="ECO:0000313" key="3">
    <source>
        <dbReference type="EMBL" id="KAI7812103.1"/>
    </source>
</evidence>
<feature type="non-terminal residue" evidence="3">
    <location>
        <position position="1024"/>
    </location>
</feature>
<sequence length="1024" mass="115557">DAETELFSPMEDKSVLGPKIPNIASENDGRTILVHVLEFKTSLLEAVEELHIHRDAEKRYEEQICKLVLEKQELEWQTESLRNKISRMSNENSESLAAVKKQFQAQIRKIEGEKGKIQLTAELKDKEITSLKEELKLLQLLRYSLEKKLAELEQKLQLQTQLKDSHLNQLGEVERRFGAVSRQCAVVKQAHEKLEQNVEEAMRINKKLTSINVKQESTITALKKDVDRLNKELVTLKVSSVCKPGDEHLQNVLKEQQLQEFQQRLLVETEFNKKLRNETATERAEKQEVLRSLHHTHCLLQTQTEALSRAEQELLTLQEEYQVLKAEHELNQERTREEQDSFARLKDTYQNSKLDWEKKMLQLQKTTEVDQVELKAVKEAYNHLQEENKRLSAVGLDHKDIPNSQNGSKHQESQTLESRTVSEINLVKLDVLHEDESLEEDLFSPHNDVEPTSRPLKSVPDESTADCQKDREDQDESRLLKISLQVDRAITDVSPSAEPDISVSRMSDEISGLEEVGAMTNQLSNLCAETDVCDGEVDCNAVDKGFPSNQTRCDADSPTELSVPETRSVYEVDSDPLALEPKDGTLEQNLCISDVTEPQTSDKHTDSQRCATSQETKTECTEILDNQTAPEFLKSLSQTEDQTNTKRLPEDKTCDITHGIVGRPSQWQEATHQETVPFHDAPLDTHLHESKDQFSAPEMISTHSKSCVPETVDSPETNLVEFKQLPSVAGALEPSAQSILPSDSMEIISENKDQKDDCAFASWTRTLEVQQSEVDVSSEAVFVHPNITNPNQDSSSADGFLNDVDHKCMTAVGASNHAGYKRYRSSYAWDTFIKNKMNTQAKYADRNFDHSVGIRNNKPSLALTPSTSSKSEQRTSGFPDLEFVSPFCAPRFTKKAEMKTPDTPNKRPHQKSNFRGEWNAIKQSFSEMFAEKESPFLIPYSSTLSGIPASSSVGNGLRQDGTPTVSTPKLQNLETETRPVDEGVTAHSESKEEQSQSDIVAQIAKIDELMSSEGSTPHKIRKLD</sequence>
<keyword evidence="1" id="KW-0175">Coiled coil</keyword>
<feature type="compositionally biased region" description="Polar residues" evidence="2">
    <location>
        <begin position="857"/>
        <end position="876"/>
    </location>
</feature>